<feature type="region of interest" description="Disordered" evidence="1">
    <location>
        <begin position="127"/>
        <end position="199"/>
    </location>
</feature>
<feature type="region of interest" description="Disordered" evidence="1">
    <location>
        <begin position="225"/>
        <end position="326"/>
    </location>
</feature>
<accession>A0A0M4F6Z0</accession>
<evidence type="ECO:0000313" key="4">
    <source>
        <dbReference type="Proteomes" id="UP000494163"/>
    </source>
</evidence>
<keyword evidence="2" id="KW-0812">Transmembrane</keyword>
<feature type="transmembrane region" description="Helical" evidence="2">
    <location>
        <begin position="60"/>
        <end position="78"/>
    </location>
</feature>
<keyword evidence="2" id="KW-0472">Membrane</keyword>
<protein>
    <submittedName>
        <fullName evidence="3">CG15530</fullName>
    </submittedName>
</protein>
<organism evidence="3 4">
    <name type="scientific">Drosophila busckii</name>
    <name type="common">Fruit fly</name>
    <dbReference type="NCBI Taxonomy" id="30019"/>
    <lineage>
        <taxon>Eukaryota</taxon>
        <taxon>Metazoa</taxon>
        <taxon>Ecdysozoa</taxon>
        <taxon>Arthropoda</taxon>
        <taxon>Hexapoda</taxon>
        <taxon>Insecta</taxon>
        <taxon>Pterygota</taxon>
        <taxon>Neoptera</taxon>
        <taxon>Endopterygota</taxon>
        <taxon>Diptera</taxon>
        <taxon>Brachycera</taxon>
        <taxon>Muscomorpha</taxon>
        <taxon>Ephydroidea</taxon>
        <taxon>Drosophilidae</taxon>
        <taxon>Drosophila</taxon>
    </lineage>
</organism>
<dbReference type="Proteomes" id="UP000494163">
    <property type="component" value="Chromosome 3R"/>
</dbReference>
<keyword evidence="2" id="KW-1133">Transmembrane helix</keyword>
<dbReference type="EMBL" id="CP012526">
    <property type="protein sequence ID" value="ALC47545.1"/>
    <property type="molecule type" value="Genomic_DNA"/>
</dbReference>
<dbReference type="OrthoDB" id="7861500at2759"/>
<dbReference type="AlphaFoldDB" id="A0A0M4F6Z0"/>
<gene>
    <name evidence="3" type="ORF">Dbus_chr3Rg2295</name>
</gene>
<proteinExistence type="predicted"/>
<name>A0A0M4F6Z0_DROBS</name>
<evidence type="ECO:0000256" key="1">
    <source>
        <dbReference type="SAM" id="MobiDB-lite"/>
    </source>
</evidence>
<feature type="compositionally biased region" description="Basic and acidic residues" evidence="1">
    <location>
        <begin position="283"/>
        <end position="296"/>
    </location>
</feature>
<evidence type="ECO:0000256" key="2">
    <source>
        <dbReference type="SAM" id="Phobius"/>
    </source>
</evidence>
<dbReference type="OMA" id="RNDRVND"/>
<feature type="compositionally biased region" description="Polar residues" evidence="1">
    <location>
        <begin position="297"/>
        <end position="323"/>
    </location>
</feature>
<reference evidence="3 4" key="1">
    <citation type="submission" date="2015-08" db="EMBL/GenBank/DDBJ databases">
        <title>Ancestral chromatin configuration constrains chromatin evolution on differentiating sex chromosomes in Drosophila.</title>
        <authorList>
            <person name="Zhou Q."/>
            <person name="Bachtrog D."/>
        </authorList>
    </citation>
    <scope>NUCLEOTIDE SEQUENCE [LARGE SCALE GENOMIC DNA]</scope>
    <source>
        <tissue evidence="3">Whole larvae</tissue>
    </source>
</reference>
<evidence type="ECO:0000313" key="3">
    <source>
        <dbReference type="EMBL" id="ALC47545.1"/>
    </source>
</evidence>
<sequence>MSYRTNDILQRVRDASSAAINSLQTIRIAEIRQTFEFLGVQHFEVVVALFFFVMLQFTKFTAVLIIACVIAHFIFYVWDTYFPEIAESMSKTKHDSADAFYASVPHTYSQQPSTSPSQRDARTSVFLPPFTRPHEDHSDSPAPKDGATAHHSQNTLAATRTPMENTNRKISMQSGAATPIGHRLSSTDNRPQRRVPFPSLFDDYKARRIANNDREPVTYRRIVHSDNRPHRHAVPEPYTTYRYLNPGEEPRPRRLPALSSDEARILKQNKRATTSNGKPSSHRRTEDLFDRYRSASRDNIVSKNRNSHGASSSRPNQGTSGRNDVNALRSAKVMDQKGLRKHLKNGMNSNLYS</sequence>
<keyword evidence="4" id="KW-1185">Reference proteome</keyword>
<feature type="compositionally biased region" description="Polar residues" evidence="1">
    <location>
        <begin position="150"/>
        <end position="176"/>
    </location>
</feature>